<gene>
    <name evidence="1" type="ORF">KEG57_37065</name>
</gene>
<comment type="caution">
    <text evidence="1">The sequence shown here is derived from an EMBL/GenBank/DDBJ whole genome shotgun (WGS) entry which is preliminary data.</text>
</comment>
<reference evidence="1 2" key="1">
    <citation type="submission" date="2021-04" db="EMBL/GenBank/DDBJ databases">
        <title>Genome analysis of Polyangium sp.</title>
        <authorList>
            <person name="Li Y."/>
            <person name="Wang J."/>
        </authorList>
    </citation>
    <scope>NUCLEOTIDE SEQUENCE [LARGE SCALE GENOMIC DNA]</scope>
    <source>
        <strain evidence="1 2">SDU14</strain>
    </source>
</reference>
<organism evidence="1 2">
    <name type="scientific">Polyangium jinanense</name>
    <dbReference type="NCBI Taxonomy" id="2829994"/>
    <lineage>
        <taxon>Bacteria</taxon>
        <taxon>Pseudomonadati</taxon>
        <taxon>Myxococcota</taxon>
        <taxon>Polyangia</taxon>
        <taxon>Polyangiales</taxon>
        <taxon>Polyangiaceae</taxon>
        <taxon>Polyangium</taxon>
    </lineage>
</organism>
<accession>A0A9X3XCG8</accession>
<dbReference type="Proteomes" id="UP001151081">
    <property type="component" value="Unassembled WGS sequence"/>
</dbReference>
<evidence type="ECO:0000313" key="2">
    <source>
        <dbReference type="Proteomes" id="UP001151081"/>
    </source>
</evidence>
<evidence type="ECO:0008006" key="3">
    <source>
        <dbReference type="Google" id="ProtNLM"/>
    </source>
</evidence>
<name>A0A9X3XCG8_9BACT</name>
<evidence type="ECO:0000313" key="1">
    <source>
        <dbReference type="EMBL" id="MDC3986148.1"/>
    </source>
</evidence>
<dbReference type="RefSeq" id="WP_272425173.1">
    <property type="nucleotide sequence ID" value="NZ_JAGTJJ010000035.1"/>
</dbReference>
<sequence>MRPRVGTILRRNASNAGSERAMTIHIATSSDVALAVRRGMRVAVRSMNDGLLVGPCAPDLEDHMRLRRDFWADVWPYPPAYVPPFRRVLADLAAAEPVVVWTSLKWMDRVALWAYCAYRLQHHPTQPDLSLIFIGEYGERHARLSFGIVYVTLEPAMARRAWGTARSLSRREVREKALFWRKLTAPSPILSGKRLRETPSRKEFFELGAYQAGLFPRLSERSLSLSTLDALLLGCVNKTPSNPARILMRRGSKGEELRRWLSLTGDIVLFERLAQWAERGALHAKSWTAPNGWQTAKYTLSATGRSLLRDGLSSIDQAPPFPIWGVTAYDPKNPWVVVEEAGGRPHLRRLGERTR</sequence>
<keyword evidence="2" id="KW-1185">Reference proteome</keyword>
<dbReference type="AlphaFoldDB" id="A0A9X3XCG8"/>
<protein>
    <recommendedName>
        <fullName evidence="3">DUF1835 domain-containing protein</fullName>
    </recommendedName>
</protein>
<dbReference type="EMBL" id="JAGTJJ010000035">
    <property type="protein sequence ID" value="MDC3986148.1"/>
    <property type="molecule type" value="Genomic_DNA"/>
</dbReference>
<proteinExistence type="predicted"/>